<evidence type="ECO:0000313" key="3">
    <source>
        <dbReference type="Proteomes" id="UP000030147"/>
    </source>
</evidence>
<evidence type="ECO:0000313" key="2">
    <source>
        <dbReference type="EMBL" id="KGP74715.1"/>
    </source>
</evidence>
<keyword evidence="1" id="KW-0812">Transmembrane</keyword>
<keyword evidence="1" id="KW-0472">Membrane</keyword>
<comment type="caution">
    <text evidence="2">The sequence shown here is derived from an EMBL/GenBank/DDBJ whole genome shotgun (WGS) entry which is preliminary data.</text>
</comment>
<gene>
    <name evidence="2" type="ORF">N782_00900</name>
</gene>
<feature type="transmembrane region" description="Helical" evidence="1">
    <location>
        <begin position="7"/>
        <end position="24"/>
    </location>
</feature>
<dbReference type="Proteomes" id="UP000030147">
    <property type="component" value="Unassembled WGS sequence"/>
</dbReference>
<sequence>MEFKKFIPTLINIAGAILLLSQILFWDFNILLTIIIFFIVQVNNSYIFLQNNDKTNAVACLALTLGVIISFAATY</sequence>
<feature type="transmembrane region" description="Helical" evidence="1">
    <location>
        <begin position="30"/>
        <end position="49"/>
    </location>
</feature>
<feature type="transmembrane region" description="Helical" evidence="1">
    <location>
        <begin position="56"/>
        <end position="74"/>
    </location>
</feature>
<dbReference type="EMBL" id="AVBF01000001">
    <property type="protein sequence ID" value="KGP74715.1"/>
    <property type="molecule type" value="Genomic_DNA"/>
</dbReference>
<accession>A0A0A2TZN0</accession>
<organism evidence="2 3">
    <name type="scientific">Pontibacillus yanchengensis Y32</name>
    <dbReference type="NCBI Taxonomy" id="1385514"/>
    <lineage>
        <taxon>Bacteria</taxon>
        <taxon>Bacillati</taxon>
        <taxon>Bacillota</taxon>
        <taxon>Bacilli</taxon>
        <taxon>Bacillales</taxon>
        <taxon>Bacillaceae</taxon>
        <taxon>Pontibacillus</taxon>
    </lineage>
</organism>
<proteinExistence type="predicted"/>
<dbReference type="AlphaFoldDB" id="A0A0A2TZN0"/>
<reference evidence="2 3" key="1">
    <citation type="journal article" date="2015" name="Stand. Genomic Sci.">
        <title>High quality draft genome sequence of the moderately halophilic bacterium Pontibacillus yanchengensis Y32(T) and comparison among Pontibacillus genomes.</title>
        <authorList>
            <person name="Huang J."/>
            <person name="Qiao Z.X."/>
            <person name="Tang J.W."/>
            <person name="Wang G."/>
        </authorList>
    </citation>
    <scope>NUCLEOTIDE SEQUENCE [LARGE SCALE GENOMIC DNA]</scope>
    <source>
        <strain evidence="2 3">Y32</strain>
    </source>
</reference>
<keyword evidence="1" id="KW-1133">Transmembrane helix</keyword>
<evidence type="ECO:0000256" key="1">
    <source>
        <dbReference type="SAM" id="Phobius"/>
    </source>
</evidence>
<name>A0A0A2TZN0_9BACI</name>
<protein>
    <submittedName>
        <fullName evidence="2">Uncharacterized protein</fullName>
    </submittedName>
</protein>
<keyword evidence="3" id="KW-1185">Reference proteome</keyword>